<comment type="caution">
    <text evidence="1">The sequence shown here is derived from an EMBL/GenBank/DDBJ whole genome shotgun (WGS) entry which is preliminary data.</text>
</comment>
<reference evidence="1 2" key="1">
    <citation type="submission" date="2021-06" db="EMBL/GenBank/DDBJ databases">
        <title>Caerostris darwini draft genome.</title>
        <authorList>
            <person name="Kono N."/>
            <person name="Arakawa K."/>
        </authorList>
    </citation>
    <scope>NUCLEOTIDE SEQUENCE [LARGE SCALE GENOMIC DNA]</scope>
</reference>
<dbReference type="AlphaFoldDB" id="A0AAV4W5E7"/>
<name>A0AAV4W5E7_9ARAC</name>
<evidence type="ECO:0000313" key="2">
    <source>
        <dbReference type="Proteomes" id="UP001054837"/>
    </source>
</evidence>
<keyword evidence="2" id="KW-1185">Reference proteome</keyword>
<evidence type="ECO:0000313" key="1">
    <source>
        <dbReference type="EMBL" id="GIY77897.1"/>
    </source>
</evidence>
<dbReference type="Proteomes" id="UP001054837">
    <property type="component" value="Unassembled WGS sequence"/>
</dbReference>
<sequence length="110" mass="12850">MKYLLINIKIRESRSLRKEKFNLDTLSLCGSLNESLPIHCFQYRLHPTVLTAIYAQQKQRGFYLPVMRHKSEHPSPSIPFINPFQARGRCSGLSYSPWKNFARQPLNLCL</sequence>
<accession>A0AAV4W5E7</accession>
<proteinExistence type="predicted"/>
<protein>
    <submittedName>
        <fullName evidence="1">Uncharacterized protein</fullName>
    </submittedName>
</protein>
<gene>
    <name evidence="1" type="ORF">CDAR_208491</name>
</gene>
<dbReference type="EMBL" id="BPLQ01014196">
    <property type="protein sequence ID" value="GIY77897.1"/>
    <property type="molecule type" value="Genomic_DNA"/>
</dbReference>
<organism evidence="1 2">
    <name type="scientific">Caerostris darwini</name>
    <dbReference type="NCBI Taxonomy" id="1538125"/>
    <lineage>
        <taxon>Eukaryota</taxon>
        <taxon>Metazoa</taxon>
        <taxon>Ecdysozoa</taxon>
        <taxon>Arthropoda</taxon>
        <taxon>Chelicerata</taxon>
        <taxon>Arachnida</taxon>
        <taxon>Araneae</taxon>
        <taxon>Araneomorphae</taxon>
        <taxon>Entelegynae</taxon>
        <taxon>Araneoidea</taxon>
        <taxon>Araneidae</taxon>
        <taxon>Caerostris</taxon>
    </lineage>
</organism>